<dbReference type="SUPFAM" id="SSF53756">
    <property type="entry name" value="UDP-Glycosyltransferase/glycogen phosphorylase"/>
    <property type="match status" value="1"/>
</dbReference>
<proteinExistence type="predicted"/>
<name>A0ABS8JQ32_9BURK</name>
<keyword evidence="2" id="KW-1185">Reference proteome</keyword>
<dbReference type="Pfam" id="PF13692">
    <property type="entry name" value="Glyco_trans_1_4"/>
    <property type="match status" value="1"/>
</dbReference>
<evidence type="ECO:0000313" key="2">
    <source>
        <dbReference type="Proteomes" id="UP001431019"/>
    </source>
</evidence>
<protein>
    <submittedName>
        <fullName evidence="1">Glycosyltransferase family 4 protein</fullName>
    </submittedName>
</protein>
<dbReference type="Proteomes" id="UP001431019">
    <property type="component" value="Unassembled WGS sequence"/>
</dbReference>
<accession>A0ABS8JQ32</accession>
<dbReference type="EMBL" id="JAJITD010000002">
    <property type="protein sequence ID" value="MCC8391854.1"/>
    <property type="molecule type" value="Genomic_DNA"/>
</dbReference>
<gene>
    <name evidence="1" type="ORF">LJ656_04565</name>
</gene>
<reference evidence="1 2" key="1">
    <citation type="submission" date="2021-11" db="EMBL/GenBank/DDBJ databases">
        <authorList>
            <person name="Oh E.-T."/>
            <person name="Kim S.-B."/>
        </authorList>
    </citation>
    <scope>NUCLEOTIDE SEQUENCE [LARGE SCALE GENOMIC DNA]</scope>
    <source>
        <strain evidence="1 2">MMS20-SJTR3</strain>
    </source>
</reference>
<dbReference type="Gene3D" id="3.40.50.2000">
    <property type="entry name" value="Glycogen Phosphorylase B"/>
    <property type="match status" value="2"/>
</dbReference>
<dbReference type="PANTHER" id="PTHR12526">
    <property type="entry name" value="GLYCOSYLTRANSFERASE"/>
    <property type="match status" value="1"/>
</dbReference>
<organism evidence="1 2">
    <name type="scientific">Paraburkholderia sejongensis</name>
    <dbReference type="NCBI Taxonomy" id="2886946"/>
    <lineage>
        <taxon>Bacteria</taxon>
        <taxon>Pseudomonadati</taxon>
        <taxon>Pseudomonadota</taxon>
        <taxon>Betaproteobacteria</taxon>
        <taxon>Burkholderiales</taxon>
        <taxon>Burkholderiaceae</taxon>
        <taxon>Paraburkholderia</taxon>
    </lineage>
</organism>
<comment type="caution">
    <text evidence="1">The sequence shown here is derived from an EMBL/GenBank/DDBJ whole genome shotgun (WGS) entry which is preliminary data.</text>
</comment>
<dbReference type="CDD" id="cd03801">
    <property type="entry name" value="GT4_PimA-like"/>
    <property type="match status" value="1"/>
</dbReference>
<sequence length="367" mass="41258">MKQLFVTPFLPQKNAPQAGHRLAYDYLTRLAAETELDVLILSRTPVAEKDIEFRANVRNVYVKQVSRFDMLPSLLANPLGFTPRFYSRYTKSVAAFLGELVERNRYSTVRLEFSQCFPYAPGLRERFGDRLRIVMGVHDVQMQVVLRIKSIEGWLFARQTFALEQRLLKLADKVLVLSHKDAQLINGLYPGIRDVQVVPIPLPAFLKDVRRSEQTVKKGNILFWGAMQRRENEEALLHFVDSTFLPLRRRGLELKLFVVGSDPSERVKRLHGDDICVTGFVDNPGKYFESADIGVVPLLSGAGVKLKTLEMLAAKLPVVSTPLGAEGVEYDGNLLNVCEIDAFADVIERLYRGGAASVSAPSMAYQA</sequence>
<evidence type="ECO:0000313" key="1">
    <source>
        <dbReference type="EMBL" id="MCC8391854.1"/>
    </source>
</evidence>
<dbReference type="RefSeq" id="WP_230508089.1">
    <property type="nucleotide sequence ID" value="NZ_JAJITD010000002.1"/>
</dbReference>